<name>A0AAE8N0V3_9PEZI</name>
<dbReference type="Proteomes" id="UP001187682">
    <property type="component" value="Unassembled WGS sequence"/>
</dbReference>
<comment type="caution">
    <text evidence="1">The sequence shown here is derived from an EMBL/GenBank/DDBJ whole genome shotgun (WGS) entry which is preliminary data.</text>
</comment>
<evidence type="ECO:0000313" key="1">
    <source>
        <dbReference type="EMBL" id="SPO04386.1"/>
    </source>
</evidence>
<evidence type="ECO:0000313" key="2">
    <source>
        <dbReference type="Proteomes" id="UP001187682"/>
    </source>
</evidence>
<organism evidence="1 2">
    <name type="scientific">Cephalotrichum gorgonifer</name>
    <dbReference type="NCBI Taxonomy" id="2041049"/>
    <lineage>
        <taxon>Eukaryota</taxon>
        <taxon>Fungi</taxon>
        <taxon>Dikarya</taxon>
        <taxon>Ascomycota</taxon>
        <taxon>Pezizomycotina</taxon>
        <taxon>Sordariomycetes</taxon>
        <taxon>Hypocreomycetidae</taxon>
        <taxon>Microascales</taxon>
        <taxon>Microascaceae</taxon>
        <taxon>Cephalotrichum</taxon>
    </lineage>
</organism>
<keyword evidence="2" id="KW-1185">Reference proteome</keyword>
<dbReference type="AlphaFoldDB" id="A0AAE8N0V3"/>
<dbReference type="EMBL" id="ONZQ02000010">
    <property type="protein sequence ID" value="SPO04386.1"/>
    <property type="molecule type" value="Genomic_DNA"/>
</dbReference>
<gene>
    <name evidence="1" type="ORF">DNG_07071</name>
</gene>
<proteinExistence type="predicted"/>
<sequence length="116" mass="13133">MGYTHYYQVIQWDSPAWQAAWPLLVRDTRRIIDSAGIPVTGEDGPIISSTEDSICFNGVDGDGHEPFCMDEENNRSFAFTKTARKPYDLVVCCVLLRAHMLAPKCLDIRSDGYWSE</sequence>
<reference evidence="1" key="1">
    <citation type="submission" date="2018-03" db="EMBL/GenBank/DDBJ databases">
        <authorList>
            <person name="Guldener U."/>
        </authorList>
    </citation>
    <scope>NUCLEOTIDE SEQUENCE</scope>
</reference>
<accession>A0AAE8N0V3</accession>
<protein>
    <submittedName>
        <fullName evidence="1">Uncharacterized protein</fullName>
    </submittedName>
</protein>